<evidence type="ECO:0000313" key="15">
    <source>
        <dbReference type="Proteomes" id="UP000011744"/>
    </source>
</evidence>
<dbReference type="InterPro" id="IPR003156">
    <property type="entry name" value="DHHA1_dom"/>
</dbReference>
<comment type="caution">
    <text evidence="14">The sequence shown here is derived from an EMBL/GenBank/DDBJ whole genome shotgun (WGS) entry which is preliminary data.</text>
</comment>
<dbReference type="GO" id="GO:0000049">
    <property type="term" value="F:tRNA binding"/>
    <property type="evidence" value="ECO:0007669"/>
    <property type="project" value="UniProtKB-KW"/>
</dbReference>
<keyword evidence="15" id="KW-1185">Reference proteome</keyword>
<feature type="binding site" evidence="11">
    <location>
        <position position="566"/>
    </location>
    <ligand>
        <name>Zn(2+)</name>
        <dbReference type="ChEBI" id="CHEBI:29105"/>
    </ligand>
</feature>
<comment type="subcellular location">
    <subcellularLocation>
        <location evidence="11">Cytoplasm</location>
    </subcellularLocation>
</comment>
<gene>
    <name evidence="11 14" type="primary">alaS</name>
    <name evidence="14" type="ORF">H261_14745</name>
</gene>
<protein>
    <recommendedName>
        <fullName evidence="11">Alanine--tRNA ligase</fullName>
        <ecNumber evidence="11">6.1.1.7</ecNumber>
    </recommendedName>
    <alternativeName>
        <fullName evidence="11">Alanyl-tRNA synthetase</fullName>
        <shortName evidence="11">AlaRS</shortName>
    </alternativeName>
</protein>
<dbReference type="InterPro" id="IPR012947">
    <property type="entry name" value="tRNA_SAD"/>
</dbReference>
<accession>M2Y7Y2</accession>
<dbReference type="Gene3D" id="6.10.250.550">
    <property type="match status" value="1"/>
</dbReference>
<dbReference type="AlphaFoldDB" id="M2Y7Y2"/>
<dbReference type="RefSeq" id="WP_008618921.1">
    <property type="nucleotide sequence ID" value="NZ_AONQ01000041.1"/>
</dbReference>
<dbReference type="Proteomes" id="UP000011744">
    <property type="component" value="Unassembled WGS sequence"/>
</dbReference>
<dbReference type="PROSITE" id="PS50860">
    <property type="entry name" value="AA_TRNA_LIGASE_II_ALA"/>
    <property type="match status" value="1"/>
</dbReference>
<dbReference type="PRINTS" id="PR00980">
    <property type="entry name" value="TRNASYNTHALA"/>
</dbReference>
<feature type="binding site" evidence="11">
    <location>
        <position position="672"/>
    </location>
    <ligand>
        <name>Zn(2+)</name>
        <dbReference type="ChEBI" id="CHEBI:29105"/>
    </ligand>
</feature>
<dbReference type="EC" id="6.1.1.7" evidence="11"/>
<keyword evidence="8 11" id="KW-0694">RNA-binding</keyword>
<evidence type="ECO:0000313" key="14">
    <source>
        <dbReference type="EMBL" id="EME69146.1"/>
    </source>
</evidence>
<dbReference type="PATRIC" id="fig|1244869.3.peg.2966"/>
<dbReference type="SUPFAM" id="SSF55186">
    <property type="entry name" value="ThrRS/AlaRS common domain"/>
    <property type="match status" value="1"/>
</dbReference>
<dbReference type="Gene3D" id="3.30.930.10">
    <property type="entry name" value="Bira Bifunctional Protein, Domain 2"/>
    <property type="match status" value="1"/>
</dbReference>
<dbReference type="GO" id="GO:0006419">
    <property type="term" value="P:alanyl-tRNA aminoacylation"/>
    <property type="evidence" value="ECO:0007669"/>
    <property type="project" value="UniProtKB-UniRule"/>
</dbReference>
<reference evidence="14 15" key="1">
    <citation type="journal article" date="2014" name="Genome Announc.">
        <title>Draft Genome Sequence of Magnetospirillum sp. Strain SO-1, a Freshwater Magnetotactic Bacterium Isolated from the Ol'khovka River, Russia.</title>
        <authorList>
            <person name="Grouzdev D.S."/>
            <person name="Dziuba M.V."/>
            <person name="Sukhacheva M.S."/>
            <person name="Mardanov A.V."/>
            <person name="Beletskiy A.V."/>
            <person name="Kuznetsov B.B."/>
            <person name="Skryabin K.G."/>
        </authorList>
    </citation>
    <scope>NUCLEOTIDE SEQUENCE [LARGE SCALE GENOMIC DNA]</scope>
    <source>
        <strain evidence="14 15">SO-1</strain>
    </source>
</reference>
<keyword evidence="3 11" id="KW-0436">Ligase</keyword>
<evidence type="ECO:0000256" key="2">
    <source>
        <dbReference type="ARBA" id="ARBA00022555"/>
    </source>
</evidence>
<dbReference type="GO" id="GO:0005524">
    <property type="term" value="F:ATP binding"/>
    <property type="evidence" value="ECO:0007669"/>
    <property type="project" value="UniProtKB-UniRule"/>
</dbReference>
<dbReference type="InterPro" id="IPR050058">
    <property type="entry name" value="Ala-tRNA_ligase"/>
</dbReference>
<keyword evidence="11" id="KW-0963">Cytoplasm</keyword>
<evidence type="ECO:0000256" key="12">
    <source>
        <dbReference type="SAM" id="MobiDB-lite"/>
    </source>
</evidence>
<evidence type="ECO:0000256" key="8">
    <source>
        <dbReference type="ARBA" id="ARBA00022884"/>
    </source>
</evidence>
<keyword evidence="4 11" id="KW-0479">Metal-binding</keyword>
<name>M2Y7Y2_9PROT</name>
<keyword evidence="10 11" id="KW-0030">Aminoacyl-tRNA synthetase</keyword>
<dbReference type="Pfam" id="PF07973">
    <property type="entry name" value="tRNA_SAD"/>
    <property type="match status" value="1"/>
</dbReference>
<evidence type="ECO:0000256" key="1">
    <source>
        <dbReference type="ARBA" id="ARBA00008226"/>
    </source>
</evidence>
<dbReference type="Gene3D" id="2.40.30.130">
    <property type="match status" value="1"/>
</dbReference>
<dbReference type="SMART" id="SM00863">
    <property type="entry name" value="tRNA_SAD"/>
    <property type="match status" value="1"/>
</dbReference>
<evidence type="ECO:0000256" key="4">
    <source>
        <dbReference type="ARBA" id="ARBA00022723"/>
    </source>
</evidence>
<dbReference type="OrthoDB" id="9803884at2"/>
<dbReference type="PANTHER" id="PTHR11777">
    <property type="entry name" value="ALANYL-TRNA SYNTHETASE"/>
    <property type="match status" value="1"/>
</dbReference>
<comment type="domain">
    <text evidence="11">Consists of three domains; the N-terminal catalytic domain, the editing domain and the C-terminal C-Ala domain. The editing domain removes incorrectly charged amino acids, while the C-Ala domain, along with tRNA(Ala), serves as a bridge to cooperatively bring together the editing and aminoacylation centers thus stimulating deacylation of misacylated tRNAs.</text>
</comment>
<dbReference type="InterPro" id="IPR018165">
    <property type="entry name" value="Ala-tRNA-synth_IIc_core"/>
</dbReference>
<dbReference type="Gene3D" id="3.10.310.40">
    <property type="match status" value="1"/>
</dbReference>
<comment type="function">
    <text evidence="11">Catalyzes the attachment of alanine to tRNA(Ala) in a two-step reaction: alanine is first activated by ATP to form Ala-AMP and then transferred to the acceptor end of tRNA(Ala). Also edits incorrectly charged Ser-tRNA(Ala) and Gly-tRNA(Ala) via its editing domain.</text>
</comment>
<dbReference type="GO" id="GO:0002161">
    <property type="term" value="F:aminoacyl-tRNA deacylase activity"/>
    <property type="evidence" value="ECO:0007669"/>
    <property type="project" value="TreeGrafter"/>
</dbReference>
<feature type="binding site" evidence="11">
    <location>
        <position position="668"/>
    </location>
    <ligand>
        <name>Zn(2+)</name>
        <dbReference type="ChEBI" id="CHEBI:29105"/>
    </ligand>
</feature>
<evidence type="ECO:0000256" key="5">
    <source>
        <dbReference type="ARBA" id="ARBA00022741"/>
    </source>
</evidence>
<dbReference type="CDD" id="cd00673">
    <property type="entry name" value="AlaRS_core"/>
    <property type="match status" value="1"/>
</dbReference>
<dbReference type="SUPFAM" id="SSF50447">
    <property type="entry name" value="Translation proteins"/>
    <property type="match status" value="1"/>
</dbReference>
<dbReference type="NCBIfam" id="TIGR00344">
    <property type="entry name" value="alaS"/>
    <property type="match status" value="1"/>
</dbReference>
<evidence type="ECO:0000256" key="11">
    <source>
        <dbReference type="HAMAP-Rule" id="MF_00036"/>
    </source>
</evidence>
<evidence type="ECO:0000256" key="3">
    <source>
        <dbReference type="ARBA" id="ARBA00022598"/>
    </source>
</evidence>
<sequence length="874" mass="94034">MQTANEIRRTFLDFFEKNGHTVVNSSPLVPRNDPTLMFTNAGMVQFKNVFTGIEKRDYVRAATAQKCVRAGGKHNDLDNVGYTARHHTFFEMLGNFSFGDYFKDLAIELAWNLITRDFGINKDRLLVTVYHDDDQAAEAWKKIAGLPESRIIRIPTSDNFWAMGDTGPCGPCSEIFYDHGDHIPGGPPGSPDQDGDRFIEIWNLVFMQFEQVDKQTRIPLPKPSIDTGMGLERLTALLQGKHDNYDIDLMRALIEASAEGSNTDADGPHKISHRVVADHLRSSAFLIADGVLPSNEGRGYVLRRIMRRAMRHAHLMGCSEPLLWKLVPALTRQMGEAYPELVRANALITETLKLEETRFKVTLDKGLKLLDDEITRIGSGRKLAGEVAFKLYDTYGFPLDLTQDALKAKGIGVDTDGFASAMERQRAEARKAWSGSGEAATESLWFELRESLGASEFLGYDAEQAEGKIIALVENGKSVEAVHPGHQVAIIANQTPFYGESGGQMGDCGLITVAGGKAIVTVTDTQKKLGDLIVHFGTVEGGPVAVGEDAHFAVESTRRDATRGHHSATHLLHAALRDILGDHVTQKGSQVGPDRLRFDFAHTKALSAAESRAVEAEVNRRIRVNAEVATKVMTPDDAIKAGAMALFGEKYGDEVRVVSMGELSTELCGGTHATRTGDIGGFKIVAESAVASGVRRIEAVTGPAFLAWAQAQEDLLAKAADTLKAAPADLPARIAGLMDERRKLERELAEVRKQLATGGGQGAATKSVNGITYAGKVLSGVPAKDLKGMADEIKKQIGSGIIALVSDAEGKASIVVCVTEDLTGKHSAVDLVRVGSEALGGKGGGGRPDMAQAGGPDASAAQAALDRIEQALAG</sequence>
<feature type="region of interest" description="Disordered" evidence="12">
    <location>
        <begin position="840"/>
        <end position="859"/>
    </location>
</feature>
<dbReference type="GO" id="GO:0004813">
    <property type="term" value="F:alanine-tRNA ligase activity"/>
    <property type="evidence" value="ECO:0007669"/>
    <property type="project" value="UniProtKB-UniRule"/>
</dbReference>
<dbReference type="GO" id="GO:0008270">
    <property type="term" value="F:zinc ion binding"/>
    <property type="evidence" value="ECO:0007669"/>
    <property type="project" value="UniProtKB-UniRule"/>
</dbReference>
<dbReference type="STRING" id="1244869.H261_14745"/>
<dbReference type="EMBL" id="AONQ01000041">
    <property type="protein sequence ID" value="EME69146.1"/>
    <property type="molecule type" value="Genomic_DNA"/>
</dbReference>
<dbReference type="InterPro" id="IPR018162">
    <property type="entry name" value="Ala-tRNA-ligase_IIc_anticod-bd"/>
</dbReference>
<dbReference type="InterPro" id="IPR018164">
    <property type="entry name" value="Ala-tRNA-synth_IIc_N"/>
</dbReference>
<keyword evidence="7 11" id="KW-0067">ATP-binding</keyword>
<evidence type="ECO:0000256" key="7">
    <source>
        <dbReference type="ARBA" id="ARBA00022840"/>
    </source>
</evidence>
<dbReference type="SUPFAM" id="SSF101353">
    <property type="entry name" value="Putative anticodon-binding domain of alanyl-tRNA synthetase (AlaRS)"/>
    <property type="match status" value="1"/>
</dbReference>
<evidence type="ECO:0000256" key="6">
    <source>
        <dbReference type="ARBA" id="ARBA00022833"/>
    </source>
</evidence>
<keyword evidence="9 11" id="KW-0648">Protein biosynthesis</keyword>
<dbReference type="InterPro" id="IPR018163">
    <property type="entry name" value="Thr/Ala-tRNA-synth_IIc_edit"/>
</dbReference>
<dbReference type="eggNOG" id="COG0013">
    <property type="taxonomic scope" value="Bacteria"/>
</dbReference>
<dbReference type="FunFam" id="3.10.310.40:FF:000001">
    <property type="entry name" value="Alanine--tRNA ligase"/>
    <property type="match status" value="1"/>
</dbReference>
<keyword evidence="2 11" id="KW-0820">tRNA-binding</keyword>
<dbReference type="InterPro" id="IPR023033">
    <property type="entry name" value="Ala_tRNA_ligase_euk/bac"/>
</dbReference>
<dbReference type="SUPFAM" id="SSF55681">
    <property type="entry name" value="Class II aaRS and biotin synthetases"/>
    <property type="match status" value="1"/>
</dbReference>
<dbReference type="InterPro" id="IPR009000">
    <property type="entry name" value="Transl_B-barrel_sf"/>
</dbReference>
<dbReference type="GO" id="GO:0005829">
    <property type="term" value="C:cytosol"/>
    <property type="evidence" value="ECO:0007669"/>
    <property type="project" value="TreeGrafter"/>
</dbReference>
<feature type="domain" description="Alanyl-transfer RNA synthetases family profile" evidence="13">
    <location>
        <begin position="2"/>
        <end position="711"/>
    </location>
</feature>
<dbReference type="InterPro" id="IPR002318">
    <property type="entry name" value="Ala-tRNA-lgiase_IIc"/>
</dbReference>
<dbReference type="FunFam" id="3.30.54.20:FF:000001">
    <property type="entry name" value="Alanine--tRNA ligase"/>
    <property type="match status" value="1"/>
</dbReference>
<dbReference type="Gene3D" id="3.30.54.20">
    <property type="match status" value="1"/>
</dbReference>
<evidence type="ECO:0000256" key="10">
    <source>
        <dbReference type="ARBA" id="ARBA00023146"/>
    </source>
</evidence>
<comment type="catalytic activity">
    <reaction evidence="11">
        <text>tRNA(Ala) + L-alanine + ATP = L-alanyl-tRNA(Ala) + AMP + diphosphate</text>
        <dbReference type="Rhea" id="RHEA:12540"/>
        <dbReference type="Rhea" id="RHEA-COMP:9657"/>
        <dbReference type="Rhea" id="RHEA-COMP:9923"/>
        <dbReference type="ChEBI" id="CHEBI:30616"/>
        <dbReference type="ChEBI" id="CHEBI:33019"/>
        <dbReference type="ChEBI" id="CHEBI:57972"/>
        <dbReference type="ChEBI" id="CHEBI:78442"/>
        <dbReference type="ChEBI" id="CHEBI:78497"/>
        <dbReference type="ChEBI" id="CHEBI:456215"/>
        <dbReference type="EC" id="6.1.1.7"/>
    </reaction>
</comment>
<dbReference type="GO" id="GO:0045892">
    <property type="term" value="P:negative regulation of DNA-templated transcription"/>
    <property type="evidence" value="ECO:0007669"/>
    <property type="project" value="TreeGrafter"/>
</dbReference>
<comment type="cofactor">
    <cofactor evidence="11">
        <name>Zn(2+)</name>
        <dbReference type="ChEBI" id="CHEBI:29105"/>
    </cofactor>
    <text evidence="11">Binds 1 zinc ion per subunit.</text>
</comment>
<dbReference type="FunFam" id="3.30.980.10:FF:000004">
    <property type="entry name" value="Alanine--tRNA ligase, cytoplasmic"/>
    <property type="match status" value="1"/>
</dbReference>
<dbReference type="InterPro" id="IPR045864">
    <property type="entry name" value="aa-tRNA-synth_II/BPL/LPL"/>
</dbReference>
<keyword evidence="5 11" id="KW-0547">Nucleotide-binding</keyword>
<keyword evidence="6 11" id="KW-0862">Zinc</keyword>
<comment type="similarity">
    <text evidence="1 11">Belongs to the class-II aminoacyl-tRNA synthetase family.</text>
</comment>
<dbReference type="PANTHER" id="PTHR11777:SF9">
    <property type="entry name" value="ALANINE--TRNA LIGASE, CYTOPLASMIC"/>
    <property type="match status" value="1"/>
</dbReference>
<evidence type="ECO:0000256" key="9">
    <source>
        <dbReference type="ARBA" id="ARBA00022917"/>
    </source>
</evidence>
<proteinExistence type="inferred from homology"/>
<dbReference type="Gene3D" id="3.30.980.10">
    <property type="entry name" value="Threonyl-trna Synthetase, Chain A, domain 2"/>
    <property type="match status" value="1"/>
</dbReference>
<dbReference type="Pfam" id="PF01411">
    <property type="entry name" value="tRNA-synt_2c"/>
    <property type="match status" value="1"/>
</dbReference>
<dbReference type="FunFam" id="3.30.930.10:FF:000004">
    <property type="entry name" value="Alanine--tRNA ligase"/>
    <property type="match status" value="1"/>
</dbReference>
<feature type="binding site" evidence="11">
    <location>
        <position position="570"/>
    </location>
    <ligand>
        <name>Zn(2+)</name>
        <dbReference type="ChEBI" id="CHEBI:29105"/>
    </ligand>
</feature>
<dbReference type="Pfam" id="PF02272">
    <property type="entry name" value="DHHA1"/>
    <property type="match status" value="1"/>
</dbReference>
<organism evidence="14 15">
    <name type="scientific">Paramagnetospirillum caucaseum</name>
    <dbReference type="NCBI Taxonomy" id="1244869"/>
    <lineage>
        <taxon>Bacteria</taxon>
        <taxon>Pseudomonadati</taxon>
        <taxon>Pseudomonadota</taxon>
        <taxon>Alphaproteobacteria</taxon>
        <taxon>Rhodospirillales</taxon>
        <taxon>Magnetospirillaceae</taxon>
        <taxon>Paramagnetospirillum</taxon>
    </lineage>
</organism>
<evidence type="ECO:0000259" key="13">
    <source>
        <dbReference type="PROSITE" id="PS50860"/>
    </source>
</evidence>
<dbReference type="HAMAP" id="MF_00036_B">
    <property type="entry name" value="Ala_tRNA_synth_B"/>
    <property type="match status" value="1"/>
</dbReference>